<gene>
    <name evidence="3" type="ORF">MW046_04670</name>
</gene>
<feature type="transmembrane region" description="Helical" evidence="1">
    <location>
        <begin position="9"/>
        <end position="26"/>
    </location>
</feature>
<dbReference type="AlphaFoldDB" id="A0A8U0A3Z8"/>
<proteinExistence type="predicted"/>
<dbReference type="Pfam" id="PF23996">
    <property type="entry name" value="DUF7314"/>
    <property type="match status" value="1"/>
</dbReference>
<dbReference type="EMBL" id="CP096019">
    <property type="protein sequence ID" value="UPM43744.1"/>
    <property type="molecule type" value="Genomic_DNA"/>
</dbReference>
<feature type="domain" description="DUF7314" evidence="2">
    <location>
        <begin position="1"/>
        <end position="85"/>
    </location>
</feature>
<reference evidence="3" key="1">
    <citation type="submission" date="2022-04" db="EMBL/GenBank/DDBJ databases">
        <title>Halocatena sp. nov., isolated from a salt lake.</title>
        <authorList>
            <person name="Cui H.-L."/>
        </authorList>
    </citation>
    <scope>NUCLEOTIDE SEQUENCE</scope>
    <source>
        <strain evidence="3">AD-1</strain>
    </source>
</reference>
<sequence length="86" mass="9625">MADEFIKGFTILTTSMLGWMVIAGWYNTPGFEEAQLSAAAPENLQMLDQFALTFKSGLLWFALLGTLTFWVFIPAGRELRKAMATE</sequence>
<evidence type="ECO:0000313" key="4">
    <source>
        <dbReference type="Proteomes" id="UP000831768"/>
    </source>
</evidence>
<keyword evidence="4" id="KW-1185">Reference proteome</keyword>
<evidence type="ECO:0000313" key="3">
    <source>
        <dbReference type="EMBL" id="UPM43744.1"/>
    </source>
</evidence>
<keyword evidence="1" id="KW-0472">Membrane</keyword>
<feature type="transmembrane region" description="Helical" evidence="1">
    <location>
        <begin position="50"/>
        <end position="73"/>
    </location>
</feature>
<dbReference type="RefSeq" id="WP_247994405.1">
    <property type="nucleotide sequence ID" value="NZ_CP096019.1"/>
</dbReference>
<keyword evidence="1" id="KW-1133">Transmembrane helix</keyword>
<accession>A0A8U0A3Z8</accession>
<evidence type="ECO:0000256" key="1">
    <source>
        <dbReference type="SAM" id="Phobius"/>
    </source>
</evidence>
<dbReference type="GeneID" id="71927315"/>
<dbReference type="InterPro" id="IPR055738">
    <property type="entry name" value="DUF7314"/>
</dbReference>
<organism evidence="3 4">
    <name type="scientific">Halocatena salina</name>
    <dbReference type="NCBI Taxonomy" id="2934340"/>
    <lineage>
        <taxon>Archaea</taxon>
        <taxon>Methanobacteriati</taxon>
        <taxon>Methanobacteriota</taxon>
        <taxon>Stenosarchaea group</taxon>
        <taxon>Halobacteria</taxon>
        <taxon>Halobacteriales</taxon>
        <taxon>Natronomonadaceae</taxon>
        <taxon>Halocatena</taxon>
    </lineage>
</organism>
<keyword evidence="1" id="KW-0812">Transmembrane</keyword>
<name>A0A8U0A3Z8_9EURY</name>
<dbReference type="Proteomes" id="UP000831768">
    <property type="component" value="Chromosome"/>
</dbReference>
<protein>
    <recommendedName>
        <fullName evidence="2">DUF7314 domain-containing protein</fullName>
    </recommendedName>
</protein>
<dbReference type="KEGG" id="haad:MW046_04670"/>
<evidence type="ECO:0000259" key="2">
    <source>
        <dbReference type="Pfam" id="PF23996"/>
    </source>
</evidence>